<sequence>MIKFFRHIRKSLISENKMGIYFKYAIGEILLVVIGILIALQINTWNEERKERNREQAILKNLQLEYNSNIGNVADAYNSFYEAYEASDKLLEIVASEDAINPQEVDALLDVIINKTKSLDIITGTLDEIVSTGSLNLITDENLRKQLSNWSFFITDTQDDIVIYRDYLFGVFIPEITDKVNLKNLPIPDFFDKNLGFKPIPKSNFKIDYNKTIRTVEFENQLYNNTLNYMYVLNSYKAFKDYLSGTLELIDGNIR</sequence>
<evidence type="ECO:0000313" key="3">
    <source>
        <dbReference type="Proteomes" id="UP001198402"/>
    </source>
</evidence>
<dbReference type="RefSeq" id="WP_224479348.1">
    <property type="nucleotide sequence ID" value="NZ_JAIUJS010000011.1"/>
</dbReference>
<evidence type="ECO:0000256" key="1">
    <source>
        <dbReference type="SAM" id="Phobius"/>
    </source>
</evidence>
<keyword evidence="1" id="KW-0472">Membrane</keyword>
<keyword evidence="1" id="KW-1133">Transmembrane helix</keyword>
<proteinExistence type="predicted"/>
<organism evidence="2 3">
    <name type="scientific">Winogradskyella vincentii</name>
    <dbReference type="NCBI Taxonomy" id="2877122"/>
    <lineage>
        <taxon>Bacteria</taxon>
        <taxon>Pseudomonadati</taxon>
        <taxon>Bacteroidota</taxon>
        <taxon>Flavobacteriia</taxon>
        <taxon>Flavobacteriales</taxon>
        <taxon>Flavobacteriaceae</taxon>
        <taxon>Winogradskyella</taxon>
    </lineage>
</organism>
<keyword evidence="1" id="KW-0812">Transmembrane</keyword>
<accession>A0ABS7Y480</accession>
<dbReference type="Pfam" id="PF19578">
    <property type="entry name" value="DUF6090"/>
    <property type="match status" value="1"/>
</dbReference>
<protein>
    <submittedName>
        <fullName evidence="2">Uncharacterized protein</fullName>
    </submittedName>
</protein>
<name>A0ABS7Y480_9FLAO</name>
<dbReference type="EMBL" id="JAIUJS010000011">
    <property type="protein sequence ID" value="MCA0154401.1"/>
    <property type="molecule type" value="Genomic_DNA"/>
</dbReference>
<dbReference type="Proteomes" id="UP001198402">
    <property type="component" value="Unassembled WGS sequence"/>
</dbReference>
<dbReference type="InterPro" id="IPR045749">
    <property type="entry name" value="DUF6090"/>
</dbReference>
<feature type="transmembrane region" description="Helical" evidence="1">
    <location>
        <begin position="21"/>
        <end position="42"/>
    </location>
</feature>
<comment type="caution">
    <text evidence="2">The sequence shown here is derived from an EMBL/GenBank/DDBJ whole genome shotgun (WGS) entry which is preliminary data.</text>
</comment>
<reference evidence="3" key="1">
    <citation type="submission" date="2023-07" db="EMBL/GenBank/DDBJ databases">
        <authorList>
            <person name="Yue Y."/>
        </authorList>
    </citation>
    <scope>NUCLEOTIDE SEQUENCE [LARGE SCALE GENOMIC DNA]</scope>
    <source>
        <strain evidence="3">2Y89</strain>
    </source>
</reference>
<gene>
    <name evidence="2" type="ORF">LBV24_14315</name>
</gene>
<keyword evidence="3" id="KW-1185">Reference proteome</keyword>
<evidence type="ECO:0000313" key="2">
    <source>
        <dbReference type="EMBL" id="MCA0154401.1"/>
    </source>
</evidence>